<dbReference type="InterPro" id="IPR036388">
    <property type="entry name" value="WH-like_DNA-bd_sf"/>
</dbReference>
<gene>
    <name evidence="1" type="ORF">ANME2D_02498</name>
</gene>
<dbReference type="Proteomes" id="UP000027153">
    <property type="component" value="Unassembled WGS sequence"/>
</dbReference>
<keyword evidence="2" id="KW-1185">Reference proteome</keyword>
<dbReference type="RefSeq" id="WP_048092090.1">
    <property type="nucleotide sequence ID" value="NZ_JMIY01000006.1"/>
</dbReference>
<dbReference type="Gene3D" id="1.10.10.10">
    <property type="entry name" value="Winged helix-like DNA-binding domain superfamily/Winged helix DNA-binding domain"/>
    <property type="match status" value="1"/>
</dbReference>
<dbReference type="EMBL" id="JMIY01000006">
    <property type="protein sequence ID" value="KCZ71296.1"/>
    <property type="molecule type" value="Genomic_DNA"/>
</dbReference>
<evidence type="ECO:0000313" key="1">
    <source>
        <dbReference type="EMBL" id="KCZ71296.1"/>
    </source>
</evidence>
<sequence length="241" mass="28048">MDKTRHLESKYSIARYWLIRNCESSELHLYLYLKLYAINRHEAFPSFRTVQKDLGWSMDKISKTVKKMKQSGRLKVTQDKGKNNVYDITWYDRANQGVLRKPEQGCSGNQSRGALKTRAELIDNITNRNITNNIDPVKKSSKSENQFISKGSWTKELLKKLEEIYGSKLTRRSIGIQLKALGELKDAGYAPEEILAGLERMRKDNWWKDKNPDYRNLAQNSLKFMPKKQKAGKYSHLAIKD</sequence>
<protein>
    <recommendedName>
        <fullName evidence="3">Helix-turn-helix domain-containing protein</fullName>
    </recommendedName>
</protein>
<dbReference type="AlphaFoldDB" id="A0A062UWA8"/>
<evidence type="ECO:0008006" key="3">
    <source>
        <dbReference type="Google" id="ProtNLM"/>
    </source>
</evidence>
<proteinExistence type="predicted"/>
<organism evidence="1 2">
    <name type="scientific">Candidatus Methanoperedens nitratireducens</name>
    <dbReference type="NCBI Taxonomy" id="1392998"/>
    <lineage>
        <taxon>Archaea</taxon>
        <taxon>Methanobacteriati</taxon>
        <taxon>Methanobacteriota</taxon>
        <taxon>Stenosarchaea group</taxon>
        <taxon>Methanomicrobia</taxon>
        <taxon>Methanosarcinales</taxon>
        <taxon>ANME-2 cluster</taxon>
        <taxon>Candidatus Methanoperedentaceae</taxon>
        <taxon>Candidatus Methanoperedens</taxon>
    </lineage>
</organism>
<accession>A0A062UWA8</accession>
<reference evidence="1 2" key="1">
    <citation type="journal article" date="2013" name="Nature">
        <title>Anaerobic oxidation of methane coupled to nitrate reduction in a novel archaeal lineage.</title>
        <authorList>
            <person name="Haroon M.F."/>
            <person name="Hu S."/>
            <person name="Shi Y."/>
            <person name="Imelfort M."/>
            <person name="Keller J."/>
            <person name="Hugenholtz P."/>
            <person name="Yuan Z."/>
            <person name="Tyson G.W."/>
        </authorList>
    </citation>
    <scope>NUCLEOTIDE SEQUENCE [LARGE SCALE GENOMIC DNA]</scope>
    <source>
        <strain evidence="1 2">ANME-2d</strain>
    </source>
</reference>
<evidence type="ECO:0000313" key="2">
    <source>
        <dbReference type="Proteomes" id="UP000027153"/>
    </source>
</evidence>
<name>A0A062UWA8_9EURY</name>
<comment type="caution">
    <text evidence="1">The sequence shown here is derived from an EMBL/GenBank/DDBJ whole genome shotgun (WGS) entry which is preliminary data.</text>
</comment>